<feature type="compositionally biased region" description="Basic and acidic residues" evidence="1">
    <location>
        <begin position="110"/>
        <end position="120"/>
    </location>
</feature>
<dbReference type="VEuPathDB" id="VectorBase:AGAP028430"/>
<evidence type="ECO:0000313" key="2">
    <source>
        <dbReference type="EnsemblMetazoa" id="AGAP028430-PA"/>
    </source>
</evidence>
<dbReference type="PANTHER" id="PTHR10762:SF1">
    <property type="entry name" value="2-(3-AMINO-3-CARBOXYPROPYL)HISTIDINE SYNTHASE SUBUNIT 1"/>
    <property type="match status" value="1"/>
</dbReference>
<evidence type="ECO:0000256" key="1">
    <source>
        <dbReference type="SAM" id="MobiDB-lite"/>
    </source>
</evidence>
<evidence type="ECO:0000313" key="3">
    <source>
        <dbReference type="Proteomes" id="UP000007062"/>
    </source>
</evidence>
<dbReference type="Proteomes" id="UP000007062">
    <property type="component" value="Chromosome 3L"/>
</dbReference>
<dbReference type="PANTHER" id="PTHR10762">
    <property type="entry name" value="DIPHTHAMIDE BIOSYNTHESIS PROTEIN"/>
    <property type="match status" value="1"/>
</dbReference>
<reference evidence="2 3" key="2">
    <citation type="journal article" date="2004" name="Trends Parasitol.">
        <title>The Anopheles gambiae genome: an update.</title>
        <authorList>
            <person name="Mongin E."/>
            <person name="Louis C."/>
            <person name="Holt R.A."/>
            <person name="Birney E."/>
            <person name="Collins F.H."/>
        </authorList>
    </citation>
    <scope>NUCLEOTIDE SEQUENCE [LARGE SCALE GENOMIC DNA]</scope>
    <source>
        <strain evidence="2 3">PEST</strain>
    </source>
</reference>
<proteinExistence type="predicted"/>
<accession>A0A1S4HDA4</accession>
<feature type="region of interest" description="Disordered" evidence="1">
    <location>
        <begin position="163"/>
        <end position="183"/>
    </location>
</feature>
<protein>
    <submittedName>
        <fullName evidence="2">2-(3-amino-3-carboxypropyl)histidine synthase</fullName>
    </submittedName>
</protein>
<reference evidence="2 3" key="1">
    <citation type="journal article" date="2002" name="Science">
        <title>The genome sequence of the malaria mosquito Anopheles gambiae.</title>
        <authorList>
            <person name="Holt R.A."/>
            <person name="Subramanian G.M."/>
            <person name="Halpern A."/>
            <person name="Sutton G.G."/>
            <person name="Charlab R."/>
            <person name="Nusskern D.R."/>
            <person name="Wincker P."/>
            <person name="Clark A.G."/>
            <person name="Ribeiro J.M."/>
            <person name="Wides R."/>
            <person name="Salzberg S.L."/>
            <person name="Loftus B."/>
            <person name="Yandell M."/>
            <person name="Majoros W.H."/>
            <person name="Rusch D.B."/>
            <person name="Lai Z."/>
            <person name="Kraft C.L."/>
            <person name="Abril J.F."/>
            <person name="Anthouard V."/>
            <person name="Arensburger P."/>
            <person name="Atkinson P.W."/>
            <person name="Baden H."/>
            <person name="de Berardinis V."/>
            <person name="Baldwin D."/>
            <person name="Benes V."/>
            <person name="Biedler J."/>
            <person name="Blass C."/>
            <person name="Bolanos R."/>
            <person name="Boscus D."/>
            <person name="Barnstead M."/>
            <person name="Cai S."/>
            <person name="Center A."/>
            <person name="Chaturverdi K."/>
            <person name="Christophides G.K."/>
            <person name="Chrystal M.A."/>
            <person name="Clamp M."/>
            <person name="Cravchik A."/>
            <person name="Curwen V."/>
            <person name="Dana A."/>
            <person name="Delcher A."/>
            <person name="Dew I."/>
            <person name="Evans C.A."/>
            <person name="Flanigan M."/>
            <person name="Grundschober-Freimoser A."/>
            <person name="Friedli L."/>
            <person name="Gu Z."/>
            <person name="Guan P."/>
            <person name="Guigo R."/>
            <person name="Hillenmeyer M.E."/>
            <person name="Hladun S.L."/>
            <person name="Hogan J.R."/>
            <person name="Hong Y.S."/>
            <person name="Hoover J."/>
            <person name="Jaillon O."/>
            <person name="Ke Z."/>
            <person name="Kodira C."/>
            <person name="Kokoza E."/>
            <person name="Koutsos A."/>
            <person name="Letunic I."/>
            <person name="Levitsky A."/>
            <person name="Liang Y."/>
            <person name="Lin J.J."/>
            <person name="Lobo N.F."/>
            <person name="Lopez J.R."/>
            <person name="Malek J.A."/>
            <person name="McIntosh T.C."/>
            <person name="Meister S."/>
            <person name="Miller J."/>
            <person name="Mobarry C."/>
            <person name="Mongin E."/>
            <person name="Murphy S.D."/>
            <person name="O'Brochta D.A."/>
            <person name="Pfannkoch C."/>
            <person name="Qi R."/>
            <person name="Regier M.A."/>
            <person name="Remington K."/>
            <person name="Shao H."/>
            <person name="Sharakhova M.V."/>
            <person name="Sitter C.D."/>
            <person name="Shetty J."/>
            <person name="Smith T.J."/>
            <person name="Strong R."/>
            <person name="Sun J."/>
            <person name="Thomasova D."/>
            <person name="Ton L.Q."/>
            <person name="Topalis P."/>
            <person name="Tu Z."/>
            <person name="Unger M.F."/>
            <person name="Walenz B."/>
            <person name="Wang A."/>
            <person name="Wang J."/>
            <person name="Wang M."/>
            <person name="Wang X."/>
            <person name="Woodford K.J."/>
            <person name="Wortman J.R."/>
            <person name="Wu M."/>
            <person name="Yao A."/>
            <person name="Zdobnov E.M."/>
            <person name="Zhang H."/>
            <person name="Zhao Q."/>
            <person name="Zhao S."/>
            <person name="Zhu S.C."/>
            <person name="Zhimulev I."/>
            <person name="Coluzzi M."/>
            <person name="della Torre A."/>
            <person name="Roth C.W."/>
            <person name="Louis C."/>
            <person name="Kalush F."/>
            <person name="Mural R.J."/>
            <person name="Myers E.W."/>
            <person name="Adams M.D."/>
            <person name="Smith H.O."/>
            <person name="Broder S."/>
            <person name="Gardner M.J."/>
            <person name="Fraser C.M."/>
            <person name="Birney E."/>
            <person name="Bork P."/>
            <person name="Brey P.T."/>
            <person name="Venter J.C."/>
            <person name="Weissenbach J."/>
            <person name="Kafatos F.C."/>
            <person name="Collins F.H."/>
            <person name="Hoffman S.L."/>
        </authorList>
    </citation>
    <scope>NUCLEOTIDE SEQUENCE [LARGE SCALE GENOMIC DNA]</scope>
    <source>
        <strain evidence="2 3">PEST</strain>
    </source>
</reference>
<sequence length="204" mass="22671">MIANPALEAYKYDPYEKKFTRELYDHEAMRRNRKRAIDEARDARRFGLILGTLGRQGSTKVLEHLERRLKHHGRDAVIILLSEIFPTKLARMEHIDAFVQVPAASATVRRNKDRESETRPEGVQGCVARGQQNPGQPAERSGAERGHRRPARQLQLRGAQNDLAGAGNEGAAGGTADARGSADVLARAERHYRAVHRGGHGHHG</sequence>
<feature type="region of interest" description="Disordered" evidence="1">
    <location>
        <begin position="105"/>
        <end position="150"/>
    </location>
</feature>
<reference evidence="2" key="3">
    <citation type="submission" date="2020-05" db="UniProtKB">
        <authorList>
            <consortium name="EnsemblMetazoa"/>
        </authorList>
    </citation>
    <scope>IDENTIFICATION</scope>
    <source>
        <strain evidence="2">PEST</strain>
    </source>
</reference>
<dbReference type="EMBL" id="AAAB01008834">
    <property type="status" value="NOT_ANNOTATED_CDS"/>
    <property type="molecule type" value="Genomic_DNA"/>
</dbReference>
<dbReference type="NCBIfam" id="TIGR00322">
    <property type="entry name" value="diphth2_R"/>
    <property type="match status" value="1"/>
</dbReference>
<dbReference type="GO" id="GO:0090560">
    <property type="term" value="F:2-(3-amino-3-carboxypropyl)histidine synthase activity"/>
    <property type="evidence" value="ECO:0007669"/>
    <property type="project" value="InterPro"/>
</dbReference>
<organism evidence="2 3">
    <name type="scientific">Anopheles gambiae</name>
    <name type="common">African malaria mosquito</name>
    <dbReference type="NCBI Taxonomy" id="7165"/>
    <lineage>
        <taxon>Eukaryota</taxon>
        <taxon>Metazoa</taxon>
        <taxon>Ecdysozoa</taxon>
        <taxon>Arthropoda</taxon>
        <taxon>Hexapoda</taxon>
        <taxon>Insecta</taxon>
        <taxon>Pterygota</taxon>
        <taxon>Neoptera</taxon>
        <taxon>Endopterygota</taxon>
        <taxon>Diptera</taxon>
        <taxon>Nematocera</taxon>
        <taxon>Culicoidea</taxon>
        <taxon>Culicidae</taxon>
        <taxon>Anophelinae</taxon>
        <taxon>Anopheles</taxon>
    </lineage>
</organism>
<dbReference type="Gene3D" id="3.40.50.11860">
    <property type="entry name" value="Diphthamide synthesis DPH1/DPH2 domain 3"/>
    <property type="match status" value="1"/>
</dbReference>
<dbReference type="InterPro" id="IPR016435">
    <property type="entry name" value="DPH1/DPH2"/>
</dbReference>
<dbReference type="InParanoid" id="A0A1S4HDA4"/>
<dbReference type="Pfam" id="PF01866">
    <property type="entry name" value="Diphthamide_syn"/>
    <property type="match status" value="1"/>
</dbReference>
<dbReference type="SFLD" id="SFLDS00032">
    <property type="entry name" value="Radical_SAM_3-amino-3-carboxyp"/>
    <property type="match status" value="1"/>
</dbReference>
<dbReference type="VEuPathDB" id="VectorBase:AGAMI1_007610"/>
<dbReference type="AlphaFoldDB" id="A0A1S4HDA4"/>
<name>A0A1S4HDA4_ANOGA</name>
<dbReference type="GO" id="GO:0017183">
    <property type="term" value="P:protein histidyl modification to diphthamide"/>
    <property type="evidence" value="ECO:0007669"/>
    <property type="project" value="InterPro"/>
</dbReference>
<dbReference type="EnsemblMetazoa" id="AGAP028430-RA">
    <property type="protein sequence ID" value="AGAP028430-PA"/>
    <property type="gene ID" value="AGAP028430"/>
</dbReference>
<keyword evidence="3" id="KW-1185">Reference proteome</keyword>
<dbReference type="InterPro" id="IPR042265">
    <property type="entry name" value="DPH1/DPH2_3"/>
</dbReference>